<comment type="caution">
    <text evidence="13">The sequence shown here is derived from an EMBL/GenBank/DDBJ whole genome shotgun (WGS) entry which is preliminary data.</text>
</comment>
<dbReference type="HAMAP" id="MF_02094">
    <property type="entry name" value="Edd"/>
    <property type="match status" value="1"/>
</dbReference>
<name>A0ABM9FNY8_9VIBR</name>
<comment type="cofactor">
    <cofactor evidence="9">
        <name>[4Fe-4S] cluster</name>
        <dbReference type="ChEBI" id="CHEBI:49883"/>
    </cofactor>
    <text evidence="9">Binds 1 [4Fe-4S] cluster.</text>
</comment>
<dbReference type="PROSITE" id="PS00886">
    <property type="entry name" value="ILVD_EDD_1"/>
    <property type="match status" value="1"/>
</dbReference>
<accession>A0ABM9FNY8</accession>
<dbReference type="InterPro" id="IPR037237">
    <property type="entry name" value="IlvD/EDD_N"/>
</dbReference>
<evidence type="ECO:0000256" key="4">
    <source>
        <dbReference type="ARBA" id="ARBA00023004"/>
    </source>
</evidence>
<evidence type="ECO:0000256" key="10">
    <source>
        <dbReference type="NCBIfam" id="TIGR01196"/>
    </source>
</evidence>
<dbReference type="EC" id="4.2.1.12" evidence="9 10"/>
<dbReference type="NCBIfam" id="TIGR01196">
    <property type="entry name" value="edd"/>
    <property type="match status" value="1"/>
</dbReference>
<keyword evidence="5 9" id="KW-0411">Iron-sulfur</keyword>
<reference evidence="13" key="1">
    <citation type="submission" date="2022-06" db="EMBL/GenBank/DDBJ databases">
        <authorList>
            <person name="Goudenege D."/>
            <person name="Le Roux F."/>
        </authorList>
    </citation>
    <scope>NUCLEOTIDE SEQUENCE</scope>
    <source>
        <strain evidence="13">12-063</strain>
    </source>
</reference>
<keyword evidence="6 9" id="KW-0311">Gluconate utilization</keyword>
<evidence type="ECO:0000313" key="13">
    <source>
        <dbReference type="EMBL" id="CAH8222153.1"/>
    </source>
</evidence>
<dbReference type="Pfam" id="PF24877">
    <property type="entry name" value="ILV_EDD_C"/>
    <property type="match status" value="1"/>
</dbReference>
<dbReference type="Proteomes" id="UP001152658">
    <property type="component" value="Unassembled WGS sequence"/>
</dbReference>
<sequence>MSDQLHTTIAAVTERITERSRTIRHQFLERAKQQADNGKGKASLSCGNLAHAVAASCSQEKANILDLTRSNLAIISAYNDMLSAHQVYKDYPDQIKQALAPLGHTAQVAGGVPAMCDGVTQGQAGMDMSLFSRDLIAQSTAFSLSHNMFDGTLLLGICDKIAPGQLMGALSFAHLPTAFIPAGPMSTGLTNDEKVDIRQKHAAGLVDNTALLNMECASYHSPGTCTFYGTANTNQLVFEAMGLMLAGSAFVAPNSKLRHALTKHAAIRLAAMTPGSSYFRPLMDVITEKSIVNGLVALLSSGGSTNHTIHLLAVARAAGIILTWQDISDLSEVIPLLVNVYPNGSADINDFEQAGGVPMLMTRLHQEQLLHCDVKPVFGEFIDQLKSPILVGESIEWQFNNASKKPSVIALPNQVFQRTGGIKVLSGNIGQAVMKVSAVAEQHRIVEAPAKVFACQHQVEQAYQRGELNQDCVVVVRFNGPAANGMPELHKLMPILGNLQKAGYQVALVTDGRLSGASGKIPAAIHVSPEALRGGAIALIEEGDRIRVDAVTGRLENLTPTEGRDSATCDTELTQQTWGRDLFKVCRDNVSAADQGASFLFP</sequence>
<keyword evidence="8 9" id="KW-0119">Carbohydrate metabolism</keyword>
<dbReference type="RefSeq" id="WP_168521660.1">
    <property type="nucleotide sequence ID" value="NZ_CALYLA010000019.1"/>
</dbReference>
<evidence type="ECO:0000256" key="7">
    <source>
        <dbReference type="ARBA" id="ARBA00023239"/>
    </source>
</evidence>
<protein>
    <recommendedName>
        <fullName evidence="9 10">Phosphogluconate dehydratase</fullName>
        <ecNumber evidence="9 10">4.2.1.12</ecNumber>
    </recommendedName>
</protein>
<dbReference type="SUPFAM" id="SSF143975">
    <property type="entry name" value="IlvD/EDD N-terminal domain-like"/>
    <property type="match status" value="1"/>
</dbReference>
<comment type="function">
    <text evidence="9">Catalyzes the dehydration of 6-phospho-D-gluconate to 2-dehydro-3-deoxy-6-phospho-D-gluconate.</text>
</comment>
<evidence type="ECO:0000256" key="2">
    <source>
        <dbReference type="ARBA" id="ARBA00022485"/>
    </source>
</evidence>
<keyword evidence="7 9" id="KW-0456">Lyase</keyword>
<dbReference type="PANTHER" id="PTHR43661:SF1">
    <property type="entry name" value="PHOSPHOGLUCONATE DEHYDRATASE"/>
    <property type="match status" value="1"/>
</dbReference>
<dbReference type="Pfam" id="PF00920">
    <property type="entry name" value="ILVD_EDD_N"/>
    <property type="match status" value="1"/>
</dbReference>
<proteinExistence type="inferred from homology"/>
<dbReference type="PROSITE" id="PS00887">
    <property type="entry name" value="ILVD_EDD_2"/>
    <property type="match status" value="1"/>
</dbReference>
<evidence type="ECO:0000256" key="3">
    <source>
        <dbReference type="ARBA" id="ARBA00022723"/>
    </source>
</evidence>
<evidence type="ECO:0000259" key="11">
    <source>
        <dbReference type="Pfam" id="PF00920"/>
    </source>
</evidence>
<keyword evidence="2 9" id="KW-0004">4Fe-4S</keyword>
<dbReference type="InterPro" id="IPR042096">
    <property type="entry name" value="Dihydro-acid_dehy_C"/>
</dbReference>
<keyword evidence="14" id="KW-1185">Reference proteome</keyword>
<dbReference type="InterPro" id="IPR000581">
    <property type="entry name" value="ILV_EDD_N"/>
</dbReference>
<feature type="domain" description="Dihydroxy-acid/6-phosphogluconate dehydratase N-terminal" evidence="11">
    <location>
        <begin position="70"/>
        <end position="382"/>
    </location>
</feature>
<dbReference type="GO" id="GO:0004456">
    <property type="term" value="F:phosphogluconate dehydratase activity"/>
    <property type="evidence" value="ECO:0007669"/>
    <property type="project" value="UniProtKB-EC"/>
</dbReference>
<dbReference type="InterPro" id="IPR020558">
    <property type="entry name" value="DiOHA_6PGluconate_deHydtase_CS"/>
</dbReference>
<feature type="domain" description="Dihydroxy-acid/6-phosphogluconate dehydratase C-terminal" evidence="12">
    <location>
        <begin position="408"/>
        <end position="597"/>
    </location>
</feature>
<evidence type="ECO:0000256" key="1">
    <source>
        <dbReference type="ARBA" id="ARBA00006486"/>
    </source>
</evidence>
<dbReference type="EMBL" id="CALYLK010000135">
    <property type="protein sequence ID" value="CAH8222153.1"/>
    <property type="molecule type" value="Genomic_DNA"/>
</dbReference>
<dbReference type="SUPFAM" id="SSF52016">
    <property type="entry name" value="LeuD/IlvD-like"/>
    <property type="match status" value="1"/>
</dbReference>
<evidence type="ECO:0000256" key="9">
    <source>
        <dbReference type="HAMAP-Rule" id="MF_02094"/>
    </source>
</evidence>
<feature type="binding site" evidence="9">
    <location>
        <position position="225"/>
    </location>
    <ligand>
        <name>[4Fe-4S] cluster</name>
        <dbReference type="ChEBI" id="CHEBI:49883"/>
    </ligand>
</feature>
<evidence type="ECO:0000259" key="12">
    <source>
        <dbReference type="Pfam" id="PF24877"/>
    </source>
</evidence>
<evidence type="ECO:0000256" key="8">
    <source>
        <dbReference type="ARBA" id="ARBA00023277"/>
    </source>
</evidence>
<gene>
    <name evidence="9 13" type="primary">edd</name>
    <name evidence="13" type="ORF">VAE063_940010</name>
</gene>
<dbReference type="InterPro" id="IPR004786">
    <property type="entry name" value="6-phosphgluc_deHydtase"/>
</dbReference>
<keyword evidence="4 9" id="KW-0408">Iron</keyword>
<feature type="binding site" evidence="9">
    <location>
        <position position="158"/>
    </location>
    <ligand>
        <name>[4Fe-4S] cluster</name>
        <dbReference type="ChEBI" id="CHEBI:49883"/>
    </ligand>
</feature>
<dbReference type="InterPro" id="IPR056740">
    <property type="entry name" value="ILV_EDD_C"/>
</dbReference>
<organism evidence="13 14">
    <name type="scientific">Vibrio aestuarianus</name>
    <dbReference type="NCBI Taxonomy" id="28171"/>
    <lineage>
        <taxon>Bacteria</taxon>
        <taxon>Pseudomonadati</taxon>
        <taxon>Pseudomonadota</taxon>
        <taxon>Gammaproteobacteria</taxon>
        <taxon>Vibrionales</taxon>
        <taxon>Vibrionaceae</taxon>
        <taxon>Vibrio</taxon>
    </lineage>
</organism>
<dbReference type="PANTHER" id="PTHR43661">
    <property type="entry name" value="D-XYLONATE DEHYDRATASE"/>
    <property type="match status" value="1"/>
</dbReference>
<keyword evidence="3 9" id="KW-0479">Metal-binding</keyword>
<evidence type="ECO:0000256" key="5">
    <source>
        <dbReference type="ARBA" id="ARBA00023014"/>
    </source>
</evidence>
<evidence type="ECO:0000313" key="14">
    <source>
        <dbReference type="Proteomes" id="UP001152658"/>
    </source>
</evidence>
<evidence type="ECO:0000256" key="6">
    <source>
        <dbReference type="ARBA" id="ARBA00023064"/>
    </source>
</evidence>
<comment type="similarity">
    <text evidence="1 9">Belongs to the IlvD/Edd family.</text>
</comment>
<comment type="catalytic activity">
    <reaction evidence="9">
        <text>6-phospho-D-gluconate = 2-dehydro-3-deoxy-6-phospho-D-gluconate + H2O</text>
        <dbReference type="Rhea" id="RHEA:17277"/>
        <dbReference type="ChEBI" id="CHEBI:15377"/>
        <dbReference type="ChEBI" id="CHEBI:57569"/>
        <dbReference type="ChEBI" id="CHEBI:58759"/>
        <dbReference type="EC" id="4.2.1.12"/>
    </reaction>
</comment>
<dbReference type="Gene3D" id="3.50.30.80">
    <property type="entry name" value="IlvD/EDD C-terminal domain-like"/>
    <property type="match status" value="1"/>
</dbReference>
<comment type="pathway">
    <text evidence="9">Carbohydrate metabolism; Entner-Doudoroff pathway.</text>
</comment>